<organism evidence="10 11">
    <name type="scientific">Arcanobacterium pinnipediorum</name>
    <dbReference type="NCBI Taxonomy" id="1503041"/>
    <lineage>
        <taxon>Bacteria</taxon>
        <taxon>Bacillati</taxon>
        <taxon>Actinomycetota</taxon>
        <taxon>Actinomycetes</taxon>
        <taxon>Actinomycetales</taxon>
        <taxon>Actinomycetaceae</taxon>
        <taxon>Arcanobacterium</taxon>
    </lineage>
</organism>
<dbReference type="InterPro" id="IPR045378">
    <property type="entry name" value="LNT_N"/>
</dbReference>
<dbReference type="InterPro" id="IPR036526">
    <property type="entry name" value="C-N_Hydrolase_sf"/>
</dbReference>
<proteinExistence type="inferred from homology"/>
<comment type="similarity">
    <text evidence="8">Belongs to the CN hydrolase family. Apolipoprotein N-acyltransferase subfamily.</text>
</comment>
<evidence type="ECO:0000256" key="8">
    <source>
        <dbReference type="HAMAP-Rule" id="MF_01148"/>
    </source>
</evidence>
<feature type="transmembrane region" description="Helical" evidence="8">
    <location>
        <begin position="76"/>
        <end position="96"/>
    </location>
</feature>
<keyword evidence="5 8" id="KW-1133">Transmembrane helix</keyword>
<evidence type="ECO:0000256" key="5">
    <source>
        <dbReference type="ARBA" id="ARBA00022989"/>
    </source>
</evidence>
<reference evidence="10" key="1">
    <citation type="submission" date="2022-06" db="EMBL/GenBank/DDBJ databases">
        <title>Complete Genome Sequence of Arcanobacterium pinnipediorum strain DSM 28752 isolated from a harbour seal.</title>
        <authorList>
            <person name="Borowiak M."/>
            <person name="Kreitlow A."/>
            <person name="Alssahen M."/>
            <person name="Malorny B."/>
            <person name="Laemmler C."/>
            <person name="Prenger-Berninghoff E."/>
            <person name="Siebert U."/>
            <person name="Ploetz M."/>
            <person name="Abdulmawjood A."/>
        </authorList>
    </citation>
    <scope>NUCLEOTIDE SEQUENCE</scope>
    <source>
        <strain evidence="10">DSM 28752</strain>
    </source>
</reference>
<dbReference type="Pfam" id="PF20154">
    <property type="entry name" value="LNT_N"/>
    <property type="match status" value="1"/>
</dbReference>
<feature type="transmembrane region" description="Helical" evidence="8">
    <location>
        <begin position="178"/>
        <end position="198"/>
    </location>
</feature>
<dbReference type="PROSITE" id="PS50263">
    <property type="entry name" value="CN_HYDROLASE"/>
    <property type="match status" value="1"/>
</dbReference>
<comment type="function">
    <text evidence="8">Catalyzes the phospholipid dependent N-acylation of the N-terminal cysteine of apolipoprotein, the last step in lipoprotein maturation.</text>
</comment>
<dbReference type="Proteomes" id="UP001056109">
    <property type="component" value="Chromosome"/>
</dbReference>
<name>A0ABY5AEL5_9ACTO</name>
<keyword evidence="4 8" id="KW-0812">Transmembrane</keyword>
<dbReference type="RefSeq" id="WP_252672448.1">
    <property type="nucleotide sequence ID" value="NZ_CP099547.1"/>
</dbReference>
<evidence type="ECO:0000313" key="10">
    <source>
        <dbReference type="EMBL" id="USR78633.1"/>
    </source>
</evidence>
<keyword evidence="6 8" id="KW-0472">Membrane</keyword>
<dbReference type="PANTHER" id="PTHR38686:SF1">
    <property type="entry name" value="APOLIPOPROTEIN N-ACYLTRANSFERASE"/>
    <property type="match status" value="1"/>
</dbReference>
<protein>
    <recommendedName>
        <fullName evidence="8">Apolipoprotein N-acyltransferase</fullName>
        <shortName evidence="8">ALP N-acyltransferase</shortName>
        <ecNumber evidence="8">2.3.1.269</ecNumber>
    </recommendedName>
</protein>
<evidence type="ECO:0000256" key="4">
    <source>
        <dbReference type="ARBA" id="ARBA00022692"/>
    </source>
</evidence>
<comment type="catalytic activity">
    <reaction evidence="8">
        <text>N-terminal S-1,2-diacyl-sn-glyceryl-L-cysteinyl-[lipoprotein] + a glycerophospholipid = N-acyl-S-1,2-diacyl-sn-glyceryl-L-cysteinyl-[lipoprotein] + a 2-acyl-sn-glycero-3-phospholipid + H(+)</text>
        <dbReference type="Rhea" id="RHEA:48228"/>
        <dbReference type="Rhea" id="RHEA-COMP:14681"/>
        <dbReference type="Rhea" id="RHEA-COMP:14684"/>
        <dbReference type="ChEBI" id="CHEBI:15378"/>
        <dbReference type="ChEBI" id="CHEBI:136912"/>
        <dbReference type="ChEBI" id="CHEBI:140656"/>
        <dbReference type="ChEBI" id="CHEBI:140657"/>
        <dbReference type="ChEBI" id="CHEBI:140660"/>
        <dbReference type="EC" id="2.3.1.269"/>
    </reaction>
</comment>
<dbReference type="SUPFAM" id="SSF56317">
    <property type="entry name" value="Carbon-nitrogen hydrolase"/>
    <property type="match status" value="1"/>
</dbReference>
<dbReference type="NCBIfam" id="TIGR00546">
    <property type="entry name" value="lnt"/>
    <property type="match status" value="1"/>
</dbReference>
<comment type="pathway">
    <text evidence="8">Protein modification; lipoprotein biosynthesis (N-acyl transfer).</text>
</comment>
<dbReference type="Gene3D" id="3.60.110.10">
    <property type="entry name" value="Carbon-nitrogen hydrolase"/>
    <property type="match status" value="1"/>
</dbReference>
<dbReference type="InterPro" id="IPR003010">
    <property type="entry name" value="C-N_Hydrolase"/>
</dbReference>
<keyword evidence="2 8" id="KW-1003">Cell membrane</keyword>
<feature type="transmembrane region" description="Helical" evidence="8">
    <location>
        <begin position="51"/>
        <end position="70"/>
    </location>
</feature>
<evidence type="ECO:0000256" key="1">
    <source>
        <dbReference type="ARBA" id="ARBA00004651"/>
    </source>
</evidence>
<evidence type="ECO:0000313" key="11">
    <source>
        <dbReference type="Proteomes" id="UP001056109"/>
    </source>
</evidence>
<evidence type="ECO:0000256" key="2">
    <source>
        <dbReference type="ARBA" id="ARBA00022475"/>
    </source>
</evidence>
<evidence type="ECO:0000256" key="7">
    <source>
        <dbReference type="ARBA" id="ARBA00023315"/>
    </source>
</evidence>
<keyword evidence="11" id="KW-1185">Reference proteome</keyword>
<feature type="transmembrane region" description="Helical" evidence="8">
    <location>
        <begin position="108"/>
        <end position="127"/>
    </location>
</feature>
<evidence type="ECO:0000256" key="6">
    <source>
        <dbReference type="ARBA" id="ARBA00023136"/>
    </source>
</evidence>
<sequence>MIFFLRVIFAGLGGLAFWAAHAPMSWWPLLVLAFTFLWVSVYHASVKWGFLLGLIWGLFFFLPHTAWAAIAAGTVFALVALALSQALFIAIVGGIWSQISYLSPKSAWLWAAISWCGIEHVRGELPFGGMPWGKVAFALNDSPLARLAPLGSTLLVGLVAVAISILFAQALVAMPRSFFTMATSLALACALFVLPLFLPLGGSPEGQIAVGIVQGGSPTKEEVPRGYERALRVTQNHVELAQQVGDADLIVMPESTSDRDMRTDPVTGGLLRDLAVNLDTPLMFGTQEYLENGRYNDYLVMAPDSSIIGRYSKQHPVPFGEYVPFRDAIESSSQWLAQIINQISVDMLAGTTNAHLDVPTSRGQVRLATPICFEIAYDLLVSQAVTGSGPAAQLIVVPTNNASFGDSGEPYQQFEMTRFRAMEFGRSAIQVSTTGVSGLVEANGVLRYRTDVGQQEARTENVMLYNHLTFAARSADVRHQVGYGLAIIAVIIAIIAYRRRTHKARRR</sequence>
<gene>
    <name evidence="8 10" type="primary">lnt</name>
    <name evidence="10" type="ORF">NG665_04335</name>
</gene>
<dbReference type="CDD" id="cd07571">
    <property type="entry name" value="ALP_N-acyl_transferase"/>
    <property type="match status" value="1"/>
</dbReference>
<comment type="subcellular location">
    <subcellularLocation>
        <location evidence="1 8">Cell membrane</location>
        <topology evidence="1 8">Multi-pass membrane protein</topology>
    </subcellularLocation>
</comment>
<dbReference type="EC" id="2.3.1.269" evidence="8"/>
<feature type="domain" description="CN hydrolase" evidence="9">
    <location>
        <begin position="208"/>
        <end position="470"/>
    </location>
</feature>
<dbReference type="Pfam" id="PF00795">
    <property type="entry name" value="CN_hydrolase"/>
    <property type="match status" value="1"/>
</dbReference>
<feature type="transmembrane region" description="Helical" evidence="8">
    <location>
        <begin position="481"/>
        <end position="497"/>
    </location>
</feature>
<keyword evidence="3 8" id="KW-0808">Transferase</keyword>
<feature type="transmembrane region" description="Helical" evidence="8">
    <location>
        <begin position="147"/>
        <end position="171"/>
    </location>
</feature>
<accession>A0ABY5AEL5</accession>
<dbReference type="EMBL" id="CP099547">
    <property type="protein sequence ID" value="USR78633.1"/>
    <property type="molecule type" value="Genomic_DNA"/>
</dbReference>
<feature type="transmembrane region" description="Helical" evidence="8">
    <location>
        <begin position="26"/>
        <end position="44"/>
    </location>
</feature>
<dbReference type="PANTHER" id="PTHR38686">
    <property type="entry name" value="APOLIPOPROTEIN N-ACYLTRANSFERASE"/>
    <property type="match status" value="1"/>
</dbReference>
<dbReference type="HAMAP" id="MF_01148">
    <property type="entry name" value="Lnt"/>
    <property type="match status" value="1"/>
</dbReference>
<keyword evidence="7 8" id="KW-0012">Acyltransferase</keyword>
<evidence type="ECO:0000256" key="3">
    <source>
        <dbReference type="ARBA" id="ARBA00022679"/>
    </source>
</evidence>
<dbReference type="InterPro" id="IPR004563">
    <property type="entry name" value="Apolipo_AcylTrfase"/>
</dbReference>
<evidence type="ECO:0000259" key="9">
    <source>
        <dbReference type="PROSITE" id="PS50263"/>
    </source>
</evidence>